<evidence type="ECO:0000256" key="1">
    <source>
        <dbReference type="SAM" id="MobiDB-lite"/>
    </source>
</evidence>
<accession>A0A8J3CKS1</accession>
<comment type="caution">
    <text evidence="3">The sequence shown here is derived from an EMBL/GenBank/DDBJ whole genome shotgun (WGS) entry which is preliminary data.</text>
</comment>
<dbReference type="InterPro" id="IPR044058">
    <property type="entry name" value="Lipoprotein_23"/>
</dbReference>
<dbReference type="AlphaFoldDB" id="A0A8J3CKS1"/>
<gene>
    <name evidence="3" type="ORF">GCM10012275_60510</name>
</gene>
<organism evidence="3 4">
    <name type="scientific">Longimycelium tulufanense</name>
    <dbReference type="NCBI Taxonomy" id="907463"/>
    <lineage>
        <taxon>Bacteria</taxon>
        <taxon>Bacillati</taxon>
        <taxon>Actinomycetota</taxon>
        <taxon>Actinomycetes</taxon>
        <taxon>Pseudonocardiales</taxon>
        <taxon>Pseudonocardiaceae</taxon>
        <taxon>Longimycelium</taxon>
    </lineage>
</organism>
<evidence type="ECO:0000313" key="3">
    <source>
        <dbReference type="EMBL" id="GGM81804.1"/>
    </source>
</evidence>
<dbReference type="RefSeq" id="WP_189061847.1">
    <property type="nucleotide sequence ID" value="NZ_BMMK01000053.1"/>
</dbReference>
<reference evidence="3" key="1">
    <citation type="journal article" date="2014" name="Int. J. Syst. Evol. Microbiol.">
        <title>Complete genome sequence of Corynebacterium casei LMG S-19264T (=DSM 44701T), isolated from a smear-ripened cheese.</title>
        <authorList>
            <consortium name="US DOE Joint Genome Institute (JGI-PGF)"/>
            <person name="Walter F."/>
            <person name="Albersmeier A."/>
            <person name="Kalinowski J."/>
            <person name="Ruckert C."/>
        </authorList>
    </citation>
    <scope>NUCLEOTIDE SEQUENCE</scope>
    <source>
        <strain evidence="3">CGMCC 4.5737</strain>
    </source>
</reference>
<evidence type="ECO:0000256" key="2">
    <source>
        <dbReference type="SAM" id="SignalP"/>
    </source>
</evidence>
<evidence type="ECO:0008006" key="5">
    <source>
        <dbReference type="Google" id="ProtNLM"/>
    </source>
</evidence>
<feature type="region of interest" description="Disordered" evidence="1">
    <location>
        <begin position="25"/>
        <end position="54"/>
    </location>
</feature>
<keyword evidence="2" id="KW-0732">Signal</keyword>
<reference evidence="3" key="2">
    <citation type="submission" date="2020-09" db="EMBL/GenBank/DDBJ databases">
        <authorList>
            <person name="Sun Q."/>
            <person name="Zhou Y."/>
        </authorList>
    </citation>
    <scope>NUCLEOTIDE SEQUENCE</scope>
    <source>
        <strain evidence="3">CGMCC 4.5737</strain>
    </source>
</reference>
<dbReference type="PROSITE" id="PS51257">
    <property type="entry name" value="PROKAR_LIPOPROTEIN"/>
    <property type="match status" value="1"/>
</dbReference>
<proteinExistence type="predicted"/>
<feature type="chain" id="PRO_5038929635" description="Lipoprotein LpqN" evidence="2">
    <location>
        <begin position="21"/>
        <end position="215"/>
    </location>
</feature>
<dbReference type="Pfam" id="PF18966">
    <property type="entry name" value="Lipoprotein_23"/>
    <property type="match status" value="1"/>
</dbReference>
<name>A0A8J3CKS1_9PSEU</name>
<keyword evidence="4" id="KW-1185">Reference proteome</keyword>
<feature type="signal peptide" evidence="2">
    <location>
        <begin position="1"/>
        <end position="20"/>
    </location>
</feature>
<dbReference type="Proteomes" id="UP000637578">
    <property type="component" value="Unassembled WGS sequence"/>
</dbReference>
<evidence type="ECO:0000313" key="4">
    <source>
        <dbReference type="Proteomes" id="UP000637578"/>
    </source>
</evidence>
<protein>
    <recommendedName>
        <fullName evidence="5">Lipoprotein LpqN</fullName>
    </recommendedName>
</protein>
<sequence>MTSRRAGVAAVACAASVLVAGCSASGTSAESGVSGVPTRPGEPPAAAQSGTVGGQDSPCALPVVFGIAESWKPEAVPADVLPALPPRLADRFRRGDFVSRCEVSGSATGSASALRVYVNDKRYPDAEQALQAFVKATPQAQKVENGPVNNDGSLPSAEATYLNGHPDYPSREHAVAVLVPHATVVIALTMAEKSSEKSKILPAYVLAKHTLTPAE</sequence>
<dbReference type="EMBL" id="BMMK01000053">
    <property type="protein sequence ID" value="GGM81804.1"/>
    <property type="molecule type" value="Genomic_DNA"/>
</dbReference>